<feature type="site" description="Transition state stabilizer" evidence="13">
    <location>
        <position position="328"/>
    </location>
</feature>
<dbReference type="Pfam" id="PF00128">
    <property type="entry name" value="Alpha-amylase"/>
    <property type="match status" value="1"/>
</dbReference>
<evidence type="ECO:0000256" key="2">
    <source>
        <dbReference type="ARBA" id="ARBA00001913"/>
    </source>
</evidence>
<dbReference type="SMART" id="SM00642">
    <property type="entry name" value="Aamy"/>
    <property type="match status" value="1"/>
</dbReference>
<evidence type="ECO:0000256" key="1">
    <source>
        <dbReference type="ARBA" id="ARBA00000548"/>
    </source>
</evidence>
<keyword evidence="9" id="KW-0325">Glycoprotein</keyword>
<dbReference type="CDD" id="cd11319">
    <property type="entry name" value="AmyAc_euk_AmyA"/>
    <property type="match status" value="1"/>
</dbReference>
<organism evidence="18 19">
    <name type="scientific">Elaphomyces granulatus</name>
    <dbReference type="NCBI Taxonomy" id="519963"/>
    <lineage>
        <taxon>Eukaryota</taxon>
        <taxon>Fungi</taxon>
        <taxon>Dikarya</taxon>
        <taxon>Ascomycota</taxon>
        <taxon>Pezizomycotina</taxon>
        <taxon>Eurotiomycetes</taxon>
        <taxon>Eurotiomycetidae</taxon>
        <taxon>Eurotiales</taxon>
        <taxon>Elaphomycetaceae</taxon>
        <taxon>Elaphomyces</taxon>
    </lineage>
</organism>
<feature type="active site" description="Proton donor" evidence="12">
    <location>
        <position position="262"/>
    </location>
</feature>
<dbReference type="InterPro" id="IPR017853">
    <property type="entry name" value="GH"/>
</dbReference>
<dbReference type="InterPro" id="IPR013777">
    <property type="entry name" value="A-amylase-like"/>
</dbReference>
<keyword evidence="5" id="KW-0479">Metal-binding</keyword>
<evidence type="ECO:0000256" key="6">
    <source>
        <dbReference type="ARBA" id="ARBA00022801"/>
    </source>
</evidence>
<feature type="binding site" evidence="15">
    <location>
        <position position="110"/>
    </location>
    <ligand>
        <name>substrate</name>
    </ligand>
</feature>
<evidence type="ECO:0000256" key="10">
    <source>
        <dbReference type="ARBA" id="ARBA00023277"/>
    </source>
</evidence>
<keyword evidence="19" id="KW-1185">Reference proteome</keyword>
<feature type="binding site" evidence="15">
    <location>
        <position position="235"/>
    </location>
    <ligand>
        <name>substrate</name>
    </ligand>
</feature>
<feature type="disulfide bond" evidence="14">
    <location>
        <begin position="57"/>
        <end position="65"/>
    </location>
</feature>
<comment type="similarity">
    <text evidence="3">Belongs to the glycosyl hydrolase 13 family.</text>
</comment>
<evidence type="ECO:0000256" key="5">
    <source>
        <dbReference type="ARBA" id="ARBA00022723"/>
    </source>
</evidence>
<keyword evidence="10" id="KW-0119">Carbohydrate metabolism</keyword>
<evidence type="ECO:0000256" key="13">
    <source>
        <dbReference type="PIRSR" id="PIRSR001024-2"/>
    </source>
</evidence>
<evidence type="ECO:0000256" key="15">
    <source>
        <dbReference type="PIRSR" id="PIRSR001024-5"/>
    </source>
</evidence>
<feature type="binding site" evidence="15">
    <location>
        <position position="328"/>
    </location>
    <ligand>
        <name>substrate</name>
    </ligand>
</feature>
<dbReference type="PANTHER" id="PTHR10357">
    <property type="entry name" value="ALPHA-AMYLASE FAMILY MEMBER"/>
    <property type="match status" value="1"/>
</dbReference>
<dbReference type="EMBL" id="NPHW01004909">
    <property type="protein sequence ID" value="OXV07361.1"/>
    <property type="molecule type" value="Genomic_DNA"/>
</dbReference>
<feature type="disulfide bond" evidence="14">
    <location>
        <begin position="181"/>
        <end position="195"/>
    </location>
</feature>
<evidence type="ECO:0000256" key="16">
    <source>
        <dbReference type="SAM" id="SignalP"/>
    </source>
</evidence>
<feature type="chain" id="PRO_5012150037" description="alpha-amylase" evidence="16">
    <location>
        <begin position="28"/>
        <end position="559"/>
    </location>
</feature>
<dbReference type="GO" id="GO:0016052">
    <property type="term" value="P:carbohydrate catabolic process"/>
    <property type="evidence" value="ECO:0007669"/>
    <property type="project" value="InterPro"/>
</dbReference>
<comment type="cofactor">
    <cofactor evidence="2">
        <name>Ca(2+)</name>
        <dbReference type="ChEBI" id="CHEBI:29108"/>
    </cofactor>
</comment>
<dbReference type="OrthoDB" id="204980at2759"/>
<keyword evidence="7" id="KW-0106">Calcium</keyword>
<keyword evidence="16" id="KW-0732">Signal</keyword>
<evidence type="ECO:0000256" key="7">
    <source>
        <dbReference type="ARBA" id="ARBA00022837"/>
    </source>
</evidence>
<dbReference type="EC" id="3.2.1.1" evidence="4"/>
<dbReference type="AlphaFoldDB" id="A0A232LT51"/>
<evidence type="ECO:0000256" key="11">
    <source>
        <dbReference type="ARBA" id="ARBA00023295"/>
    </source>
</evidence>
<feature type="disulfide bond" evidence="14">
    <location>
        <begin position="470"/>
        <end position="505"/>
    </location>
</feature>
<dbReference type="Pfam" id="PF09260">
    <property type="entry name" value="A_amylase_dom_C"/>
    <property type="match status" value="1"/>
</dbReference>
<feature type="signal peptide" evidence="16">
    <location>
        <begin position="1"/>
        <end position="27"/>
    </location>
</feature>
<name>A0A232LT51_9EURO</name>
<evidence type="ECO:0000256" key="4">
    <source>
        <dbReference type="ARBA" id="ARBA00012595"/>
    </source>
</evidence>
<reference evidence="18 19" key="1">
    <citation type="journal article" date="2015" name="Environ. Microbiol.">
        <title>Metagenome sequence of Elaphomyces granulatus from sporocarp tissue reveals Ascomycota ectomycorrhizal fingerprints of genome expansion and a Proteobacteria-rich microbiome.</title>
        <authorList>
            <person name="Quandt C.A."/>
            <person name="Kohler A."/>
            <person name="Hesse C.N."/>
            <person name="Sharpton T.J."/>
            <person name="Martin F."/>
            <person name="Spatafora J.W."/>
        </authorList>
    </citation>
    <scope>NUCLEOTIDE SEQUENCE [LARGE SCALE GENOMIC DNA]</scope>
    <source>
        <strain evidence="18 19">OSC145934</strain>
    </source>
</reference>
<dbReference type="InterPro" id="IPR013780">
    <property type="entry name" value="Glyco_hydro_b"/>
</dbReference>
<dbReference type="InterPro" id="IPR006047">
    <property type="entry name" value="GH13_cat_dom"/>
</dbReference>
<dbReference type="Proteomes" id="UP000243515">
    <property type="component" value="Unassembled WGS sequence"/>
</dbReference>
<keyword evidence="8 14" id="KW-1015">Disulfide bond</keyword>
<dbReference type="FunFam" id="3.20.20.80:FF:000120">
    <property type="entry name" value="Alpha-amylase A"/>
    <property type="match status" value="1"/>
</dbReference>
<dbReference type="PIRSF" id="PIRSF001024">
    <property type="entry name" value="Alph-amyl_fung"/>
    <property type="match status" value="1"/>
</dbReference>
<evidence type="ECO:0000256" key="14">
    <source>
        <dbReference type="PIRSR" id="PIRSR001024-4"/>
    </source>
</evidence>
<feature type="active site" description="Nucleophile" evidence="12">
    <location>
        <position position="237"/>
    </location>
</feature>
<feature type="domain" description="Glycosyl hydrolase family 13 catalytic" evidence="17">
    <location>
        <begin position="40"/>
        <end position="400"/>
    </location>
</feature>
<dbReference type="SUPFAM" id="SSF51445">
    <property type="entry name" value="(Trans)glycosidases"/>
    <property type="match status" value="1"/>
</dbReference>
<gene>
    <name evidence="18" type="ORF">Egran_04872</name>
</gene>
<accession>A0A232LT51</accession>
<dbReference type="Gene3D" id="2.60.40.1180">
    <property type="entry name" value="Golgi alpha-mannosidase II"/>
    <property type="match status" value="1"/>
</dbReference>
<feature type="disulfide bond" evidence="14">
    <location>
        <begin position="272"/>
        <end position="314"/>
    </location>
</feature>
<proteinExistence type="inferred from homology"/>
<keyword evidence="6" id="KW-0378">Hydrolase</keyword>
<dbReference type="InterPro" id="IPR015340">
    <property type="entry name" value="A_amylase_C_dom"/>
</dbReference>
<comment type="caution">
    <text evidence="18">The sequence shown here is derived from an EMBL/GenBank/DDBJ whole genome shotgun (WGS) entry which is preliminary data.</text>
</comment>
<evidence type="ECO:0000313" key="18">
    <source>
        <dbReference type="EMBL" id="OXV07361.1"/>
    </source>
</evidence>
<dbReference type="GO" id="GO:0004556">
    <property type="term" value="F:alpha-amylase activity"/>
    <property type="evidence" value="ECO:0007669"/>
    <property type="project" value="UniProtKB-EC"/>
</dbReference>
<evidence type="ECO:0000313" key="19">
    <source>
        <dbReference type="Proteomes" id="UP000243515"/>
    </source>
</evidence>
<evidence type="ECO:0000256" key="9">
    <source>
        <dbReference type="ARBA" id="ARBA00023180"/>
    </source>
</evidence>
<dbReference type="GO" id="GO:0005509">
    <property type="term" value="F:calcium ion binding"/>
    <property type="evidence" value="ECO:0007669"/>
    <property type="project" value="InterPro"/>
</dbReference>
<dbReference type="SUPFAM" id="SSF51011">
    <property type="entry name" value="Glycosyl hydrolase domain"/>
    <property type="match status" value="1"/>
</dbReference>
<keyword evidence="11" id="KW-0326">Glycosidase</keyword>
<evidence type="ECO:0000259" key="17">
    <source>
        <dbReference type="SMART" id="SM00642"/>
    </source>
</evidence>
<dbReference type="PANTHER" id="PTHR10357:SF218">
    <property type="entry name" value="ALPHA-AMYLASE"/>
    <property type="match status" value="1"/>
</dbReference>
<comment type="catalytic activity">
    <reaction evidence="1">
        <text>Endohydrolysis of (1-&gt;4)-alpha-D-glucosidic linkages in polysaccharides containing three or more (1-&gt;4)-alpha-linked D-glucose units.</text>
        <dbReference type="EC" id="3.2.1.1"/>
    </reaction>
</comment>
<feature type="binding site" evidence="15">
    <location>
        <position position="375"/>
    </location>
    <ligand>
        <name>substrate</name>
    </ligand>
</feature>
<protein>
    <recommendedName>
        <fullName evidence="4">alpha-amylase</fullName>
        <ecNumber evidence="4">3.2.1.1</ecNumber>
    </recommendedName>
</protein>
<dbReference type="Gene3D" id="3.20.20.80">
    <property type="entry name" value="Glycosidases"/>
    <property type="match status" value="1"/>
</dbReference>
<evidence type="ECO:0000256" key="3">
    <source>
        <dbReference type="ARBA" id="ARBA00008061"/>
    </source>
</evidence>
<evidence type="ECO:0000256" key="12">
    <source>
        <dbReference type="PIRSR" id="PIRSR001024-1"/>
    </source>
</evidence>
<sequence>MIITNVSPSGFTFLVLSVLGLAASALGAGTQAWKGRSVYQLMTDRFSHADRSTSTPCNTTEGLYCGGTWRGIINNLDYISGMGFDAIMISPIIHNLEGRVSYGEAYHGYWADDIYNLNAHFGSRQDLLDLKAALQSRDMFLMVDSVLNNMAWMTNGSNPGTSMDYSKLTPFNQQSYYHPYCPIHNYQNYTEAQLCWTGDNIVALPDLKQEDPYVASTLEAWAQKSISNFSIDGLRIDAAKHIYPDFLPHFYNATGSIFMTGEVLEQDPEVVCNYQRNYLPSLPNYPMYYAMLNAFTKGNTSGLAVNIKIMSELCPDPPALTMFSENHDLQRFPSMSPDLSLAMNVIAFTILFDGVPMIYQGQEQHLDGAFPPSNREALWLTNYNTNAPLYQLMAKLNKIRRQAGRVDPNYFNVFSYPIFTSKSEVAIRKGNEGRQTILVLSTNGETGGQYSLVLPVTYRPGTVVTEIMTCVNYTINESGQLNLLMDKGQPRVLFPANQMGDSGLCGVGDWSPAGVPSKNNSLYDNWSAGSSTSLYSNRPSLWLLTAISSLIYSATLLVL</sequence>
<evidence type="ECO:0000256" key="8">
    <source>
        <dbReference type="ARBA" id="ARBA00023157"/>
    </source>
</evidence>